<evidence type="ECO:0000313" key="2">
    <source>
        <dbReference type="EMBL" id="CAE0116381.1"/>
    </source>
</evidence>
<feature type="region of interest" description="Disordered" evidence="1">
    <location>
        <begin position="1"/>
        <end position="123"/>
    </location>
</feature>
<accession>A0A7S3F048</accession>
<feature type="compositionally biased region" description="Basic and acidic residues" evidence="1">
    <location>
        <begin position="54"/>
        <end position="119"/>
    </location>
</feature>
<feature type="compositionally biased region" description="Basic and acidic residues" evidence="1">
    <location>
        <begin position="27"/>
        <end position="47"/>
    </location>
</feature>
<proteinExistence type="predicted"/>
<organism evidence="2">
    <name type="scientific">Haptolina ericina</name>
    <dbReference type="NCBI Taxonomy" id="156174"/>
    <lineage>
        <taxon>Eukaryota</taxon>
        <taxon>Haptista</taxon>
        <taxon>Haptophyta</taxon>
        <taxon>Prymnesiophyceae</taxon>
        <taxon>Prymnesiales</taxon>
        <taxon>Prymnesiaceae</taxon>
        <taxon>Haptolina</taxon>
    </lineage>
</organism>
<dbReference type="EMBL" id="HBHX01030620">
    <property type="protein sequence ID" value="CAE0116381.1"/>
    <property type="molecule type" value="Transcribed_RNA"/>
</dbReference>
<protein>
    <submittedName>
        <fullName evidence="2">Uncharacterized protein</fullName>
    </submittedName>
</protein>
<reference evidence="2" key="1">
    <citation type="submission" date="2021-01" db="EMBL/GenBank/DDBJ databases">
        <authorList>
            <person name="Corre E."/>
            <person name="Pelletier E."/>
            <person name="Niang G."/>
            <person name="Scheremetjew M."/>
            <person name="Finn R."/>
            <person name="Kale V."/>
            <person name="Holt S."/>
            <person name="Cochrane G."/>
            <person name="Meng A."/>
            <person name="Brown T."/>
            <person name="Cohen L."/>
        </authorList>
    </citation>
    <scope>NUCLEOTIDE SEQUENCE</scope>
    <source>
        <strain evidence="2">CCMP281</strain>
    </source>
</reference>
<dbReference type="AlphaFoldDB" id="A0A7S3F048"/>
<feature type="compositionally biased region" description="Low complexity" evidence="1">
    <location>
        <begin position="1"/>
        <end position="23"/>
    </location>
</feature>
<gene>
    <name evidence="2" type="ORF">HERI1096_LOCUS17066</name>
</gene>
<sequence>MAARANAEELAAETAAVAKAAAQAEEDERKAAEAAQRKREEMERVAAEAEEAEQAAREAADAKREAERKAAEEKKAAVRAAADRDAAEKRDRERAAAMDKKAREHAAAERAAEAEREAARQAAAEKAATAARVAEAKQLREKALADMSALRQGFTAIQLIGPHAFPQEADIERLGWLGYVAFRDTDGDTVCFAITANGTMDYYANEARTLASLATVTVDSKCIIHVEGVSCGDWSSRRRTSPEQAAAAKYVMQLAQGRVRAVGMVPSQADP</sequence>
<evidence type="ECO:0000256" key="1">
    <source>
        <dbReference type="SAM" id="MobiDB-lite"/>
    </source>
</evidence>
<name>A0A7S3F048_9EUKA</name>